<proteinExistence type="predicted"/>
<reference evidence="2" key="1">
    <citation type="submission" date="2021-09" db="EMBL/GenBank/DDBJ databases">
        <authorList>
            <person name="Wu T."/>
            <person name="Guo S.Z."/>
        </authorList>
    </citation>
    <scope>NUCLEOTIDE SEQUENCE</scope>
    <source>
        <strain evidence="2">RSS-23</strain>
    </source>
</reference>
<evidence type="ECO:0008006" key="4">
    <source>
        <dbReference type="Google" id="ProtNLM"/>
    </source>
</evidence>
<sequence>MNSGISFNDSQVQEHKHSGLGVAAFVISLCVGLLQFILIVTAGVIEAASESGMDENSPEALVLGAGIIGLLLVDVLAIGLGIGGVVQSNRKKIFAVLGIVFAAITIVLTVVLMVIGNLM</sequence>
<gene>
    <name evidence="2" type="ORF">K7B09_10260</name>
</gene>
<organism evidence="2 3">
    <name type="scientific">Thermomonas beijingensis</name>
    <dbReference type="NCBI Taxonomy" id="2872701"/>
    <lineage>
        <taxon>Bacteria</taxon>
        <taxon>Pseudomonadati</taxon>
        <taxon>Pseudomonadota</taxon>
        <taxon>Gammaproteobacteria</taxon>
        <taxon>Lysobacterales</taxon>
        <taxon>Lysobacteraceae</taxon>
        <taxon>Thermomonas</taxon>
    </lineage>
</organism>
<accession>A0ABS7TFV1</accession>
<feature type="transmembrane region" description="Helical" evidence="1">
    <location>
        <begin position="20"/>
        <end position="45"/>
    </location>
</feature>
<dbReference type="Proteomes" id="UP001430290">
    <property type="component" value="Unassembled WGS sequence"/>
</dbReference>
<protein>
    <recommendedName>
        <fullName evidence="4">DUF4064 domain-containing protein</fullName>
    </recommendedName>
</protein>
<feature type="transmembrane region" description="Helical" evidence="1">
    <location>
        <begin position="60"/>
        <end position="86"/>
    </location>
</feature>
<keyword evidence="1" id="KW-0472">Membrane</keyword>
<keyword evidence="3" id="KW-1185">Reference proteome</keyword>
<keyword evidence="1" id="KW-0812">Transmembrane</keyword>
<dbReference type="RefSeq" id="WP_223629380.1">
    <property type="nucleotide sequence ID" value="NZ_JAIQDJ010000006.1"/>
</dbReference>
<feature type="transmembrane region" description="Helical" evidence="1">
    <location>
        <begin position="93"/>
        <end position="115"/>
    </location>
</feature>
<name>A0ABS7TFV1_9GAMM</name>
<comment type="caution">
    <text evidence="2">The sequence shown here is derived from an EMBL/GenBank/DDBJ whole genome shotgun (WGS) entry which is preliminary data.</text>
</comment>
<keyword evidence="1" id="KW-1133">Transmembrane helix</keyword>
<evidence type="ECO:0000313" key="3">
    <source>
        <dbReference type="Proteomes" id="UP001430290"/>
    </source>
</evidence>
<dbReference type="EMBL" id="JAIQDJ010000006">
    <property type="protein sequence ID" value="MBZ4186703.1"/>
    <property type="molecule type" value="Genomic_DNA"/>
</dbReference>
<evidence type="ECO:0000313" key="2">
    <source>
        <dbReference type="EMBL" id="MBZ4186703.1"/>
    </source>
</evidence>
<evidence type="ECO:0000256" key="1">
    <source>
        <dbReference type="SAM" id="Phobius"/>
    </source>
</evidence>